<evidence type="ECO:0000313" key="2">
    <source>
        <dbReference type="Proteomes" id="UP001497680"/>
    </source>
</evidence>
<keyword evidence="2" id="KW-1185">Reference proteome</keyword>
<proteinExistence type="predicted"/>
<comment type="caution">
    <text evidence="1">The sequence shown here is derived from an EMBL/GenBank/DDBJ whole genome shotgun (WGS) entry which is preliminary data.</text>
</comment>
<evidence type="ECO:0000313" key="1">
    <source>
        <dbReference type="EMBL" id="KAI6082309.1"/>
    </source>
</evidence>
<dbReference type="EMBL" id="MU394373">
    <property type="protein sequence ID" value="KAI6082309.1"/>
    <property type="molecule type" value="Genomic_DNA"/>
</dbReference>
<reference evidence="1 2" key="1">
    <citation type="journal article" date="2022" name="New Phytol.">
        <title>Ecological generalism drives hyperdiversity of secondary metabolite gene clusters in xylarialean endophytes.</title>
        <authorList>
            <person name="Franco M.E.E."/>
            <person name="Wisecaver J.H."/>
            <person name="Arnold A.E."/>
            <person name="Ju Y.M."/>
            <person name="Slot J.C."/>
            <person name="Ahrendt S."/>
            <person name="Moore L.P."/>
            <person name="Eastman K.E."/>
            <person name="Scott K."/>
            <person name="Konkel Z."/>
            <person name="Mondo S.J."/>
            <person name="Kuo A."/>
            <person name="Hayes R.D."/>
            <person name="Haridas S."/>
            <person name="Andreopoulos B."/>
            <person name="Riley R."/>
            <person name="LaButti K."/>
            <person name="Pangilinan J."/>
            <person name="Lipzen A."/>
            <person name="Amirebrahimi M."/>
            <person name="Yan J."/>
            <person name="Adam C."/>
            <person name="Keymanesh K."/>
            <person name="Ng V."/>
            <person name="Louie K."/>
            <person name="Northen T."/>
            <person name="Drula E."/>
            <person name="Henrissat B."/>
            <person name="Hsieh H.M."/>
            <person name="Youens-Clark K."/>
            <person name="Lutzoni F."/>
            <person name="Miadlikowska J."/>
            <person name="Eastwood D.C."/>
            <person name="Hamelin R.C."/>
            <person name="Grigoriev I.V."/>
            <person name="U'Ren J.M."/>
        </authorList>
    </citation>
    <scope>NUCLEOTIDE SEQUENCE [LARGE SCALE GENOMIC DNA]</scope>
    <source>
        <strain evidence="1 2">ER1909</strain>
    </source>
</reference>
<protein>
    <submittedName>
        <fullName evidence="1">Uncharacterized protein</fullName>
    </submittedName>
</protein>
<accession>A0ACC0CPG1</accession>
<dbReference type="Proteomes" id="UP001497680">
    <property type="component" value="Unassembled WGS sequence"/>
</dbReference>
<name>A0ACC0CPG1_9PEZI</name>
<gene>
    <name evidence="1" type="ORF">F4821DRAFT_247259</name>
</gene>
<sequence length="284" mass="31592">MAEIFSIITGITATLDQSLKLFQTIRAALKSTDELHKLFNQHAEEVSRVNQLVVLVRDEESLQTAAVKVALQDVEKHGKELEEHLKYIKFQVERNRLEQIGHALSSGSDDKNTLRGIMQVLGNSKMNLLSYILICNVGLVRGVDNSVKVNTTTLESLDGLIKSRLGIEDTLRIKKLVGDRQSSDDGLVTLTPEDIAVLSIDKPSEATTDVTAAKEIIRKRTIRGNTSLHTSLMLNTTVSAQDIWKDIDELTIENNTSKDNSTMVNYPIQTDDLVKILRAQRGTE</sequence>
<organism evidence="1 2">
    <name type="scientific">Hypoxylon rubiginosum</name>
    <dbReference type="NCBI Taxonomy" id="110542"/>
    <lineage>
        <taxon>Eukaryota</taxon>
        <taxon>Fungi</taxon>
        <taxon>Dikarya</taxon>
        <taxon>Ascomycota</taxon>
        <taxon>Pezizomycotina</taxon>
        <taxon>Sordariomycetes</taxon>
        <taxon>Xylariomycetidae</taxon>
        <taxon>Xylariales</taxon>
        <taxon>Hypoxylaceae</taxon>
        <taxon>Hypoxylon</taxon>
    </lineage>
</organism>